<dbReference type="GO" id="GO:0016887">
    <property type="term" value="F:ATP hydrolysis activity"/>
    <property type="evidence" value="ECO:0007669"/>
    <property type="project" value="InterPro"/>
</dbReference>
<evidence type="ECO:0000256" key="2">
    <source>
        <dbReference type="ARBA" id="ARBA00022448"/>
    </source>
</evidence>
<keyword evidence="4" id="KW-0067">ATP-binding</keyword>
<protein>
    <submittedName>
        <fullName evidence="6">ABC-type multidrug transport system, ATPase component</fullName>
    </submittedName>
</protein>
<dbReference type="InterPro" id="IPR027417">
    <property type="entry name" value="P-loop_NTPase"/>
</dbReference>
<reference evidence="7" key="1">
    <citation type="submission" date="2016-10" db="EMBL/GenBank/DDBJ databases">
        <authorList>
            <person name="Varghese N."/>
            <person name="Submissions S."/>
        </authorList>
    </citation>
    <scope>NUCLEOTIDE SEQUENCE [LARGE SCALE GENOMIC DNA]</scope>
    <source>
        <strain evidence="7">BL9</strain>
    </source>
</reference>
<dbReference type="Pfam" id="PF00005">
    <property type="entry name" value="ABC_tran"/>
    <property type="match status" value="1"/>
</dbReference>
<evidence type="ECO:0000256" key="1">
    <source>
        <dbReference type="ARBA" id="ARBA00005417"/>
    </source>
</evidence>
<dbReference type="PANTHER" id="PTHR43335">
    <property type="entry name" value="ABC TRANSPORTER, ATP-BINDING PROTEIN"/>
    <property type="match status" value="1"/>
</dbReference>
<organism evidence="6 7">
    <name type="scientific">Paenibacillus polysaccharolyticus</name>
    <dbReference type="NCBI Taxonomy" id="582692"/>
    <lineage>
        <taxon>Bacteria</taxon>
        <taxon>Bacillati</taxon>
        <taxon>Bacillota</taxon>
        <taxon>Bacilli</taxon>
        <taxon>Bacillales</taxon>
        <taxon>Paenibacillaceae</taxon>
        <taxon>Paenibacillus</taxon>
    </lineage>
</organism>
<dbReference type="PANTHER" id="PTHR43335:SF2">
    <property type="entry name" value="ABC TRANSPORTER, ATP-BINDING PROTEIN"/>
    <property type="match status" value="1"/>
</dbReference>
<dbReference type="PROSITE" id="PS00211">
    <property type="entry name" value="ABC_TRANSPORTER_1"/>
    <property type="match status" value="1"/>
</dbReference>
<keyword evidence="3" id="KW-0547">Nucleotide-binding</keyword>
<dbReference type="EMBL" id="FMVM01000014">
    <property type="protein sequence ID" value="SCY97356.1"/>
    <property type="molecule type" value="Genomic_DNA"/>
</dbReference>
<evidence type="ECO:0000256" key="4">
    <source>
        <dbReference type="ARBA" id="ARBA00022840"/>
    </source>
</evidence>
<evidence type="ECO:0000256" key="3">
    <source>
        <dbReference type="ARBA" id="ARBA00022741"/>
    </source>
</evidence>
<dbReference type="SUPFAM" id="SSF52540">
    <property type="entry name" value="P-loop containing nucleoside triphosphate hydrolases"/>
    <property type="match status" value="1"/>
</dbReference>
<dbReference type="InterPro" id="IPR003593">
    <property type="entry name" value="AAA+_ATPase"/>
</dbReference>
<sequence>MILTIDNVSKKYKDKWVVESFSLELSNQGVYGLLGPNGAGKTTLLRMLVDISEPTSGRIKLDGKPIQHMGEQYRSILGYMPQRLGFYNRFSASKFLMYMCSLKGLSGSQAKVRVQETLALVGLENKARDKIGTFSGGMKQRLGIAQALLNDPQILILDEPTVGLDPKERIRFRNMIGELGRERLVLLSTHIISDLEFSCKRLILMNEGKLILHDTPKAIMTSMQDRVWKAPILESQLTELNRRFKLSSLSYSPEGITARILSKEKPIPEAVPESPRLEDVYMHFFGEEAES</sequence>
<keyword evidence="2" id="KW-0813">Transport</keyword>
<feature type="domain" description="ABC transporter" evidence="5">
    <location>
        <begin position="3"/>
        <end position="232"/>
    </location>
</feature>
<dbReference type="AlphaFoldDB" id="A0A1G5K9R9"/>
<dbReference type="SMART" id="SM00382">
    <property type="entry name" value="AAA"/>
    <property type="match status" value="1"/>
</dbReference>
<dbReference type="InterPro" id="IPR003439">
    <property type="entry name" value="ABC_transporter-like_ATP-bd"/>
</dbReference>
<comment type="similarity">
    <text evidence="1">Belongs to the ABC transporter superfamily.</text>
</comment>
<gene>
    <name evidence="6" type="ORF">SAMN05720606_11416</name>
</gene>
<name>A0A1G5K9R9_9BACL</name>
<evidence type="ECO:0000313" key="6">
    <source>
        <dbReference type="EMBL" id="SCY97356.1"/>
    </source>
</evidence>
<accession>A0A1G5K9R9</accession>
<dbReference type="STRING" id="582692.SAMN05720606_11416"/>
<dbReference type="Gene3D" id="3.40.50.300">
    <property type="entry name" value="P-loop containing nucleotide triphosphate hydrolases"/>
    <property type="match status" value="1"/>
</dbReference>
<proteinExistence type="inferred from homology"/>
<dbReference type="RefSeq" id="WP_090923122.1">
    <property type="nucleotide sequence ID" value="NZ_FMVM01000014.1"/>
</dbReference>
<evidence type="ECO:0000313" key="7">
    <source>
        <dbReference type="Proteomes" id="UP000198538"/>
    </source>
</evidence>
<dbReference type="CDD" id="cd03264">
    <property type="entry name" value="ABC_drug_resistance_like"/>
    <property type="match status" value="1"/>
</dbReference>
<dbReference type="PROSITE" id="PS50893">
    <property type="entry name" value="ABC_TRANSPORTER_2"/>
    <property type="match status" value="1"/>
</dbReference>
<dbReference type="Proteomes" id="UP000198538">
    <property type="component" value="Unassembled WGS sequence"/>
</dbReference>
<dbReference type="GO" id="GO:0005524">
    <property type="term" value="F:ATP binding"/>
    <property type="evidence" value="ECO:0007669"/>
    <property type="project" value="UniProtKB-KW"/>
</dbReference>
<evidence type="ECO:0000259" key="5">
    <source>
        <dbReference type="PROSITE" id="PS50893"/>
    </source>
</evidence>
<dbReference type="InterPro" id="IPR017871">
    <property type="entry name" value="ABC_transporter-like_CS"/>
</dbReference>
<keyword evidence="7" id="KW-1185">Reference proteome</keyword>